<proteinExistence type="predicted"/>
<name>A0ABT1JA35_9ACTN</name>
<dbReference type="InterPro" id="IPR000086">
    <property type="entry name" value="NUDIX_hydrolase_dom"/>
</dbReference>
<dbReference type="EMBL" id="JAMZDX010000008">
    <property type="protein sequence ID" value="MCP2313906.1"/>
    <property type="molecule type" value="Genomic_DNA"/>
</dbReference>
<evidence type="ECO:0000313" key="3">
    <source>
        <dbReference type="Proteomes" id="UP001206483"/>
    </source>
</evidence>
<evidence type="ECO:0000259" key="1">
    <source>
        <dbReference type="PROSITE" id="PS51462"/>
    </source>
</evidence>
<dbReference type="PROSITE" id="PS51462">
    <property type="entry name" value="NUDIX"/>
    <property type="match status" value="1"/>
</dbReference>
<keyword evidence="3" id="KW-1185">Reference proteome</keyword>
<dbReference type="InterPro" id="IPR015797">
    <property type="entry name" value="NUDIX_hydrolase-like_dom_sf"/>
</dbReference>
<dbReference type="Gene3D" id="3.90.79.10">
    <property type="entry name" value="Nucleoside Triphosphate Pyrophosphohydrolase"/>
    <property type="match status" value="1"/>
</dbReference>
<dbReference type="RefSeq" id="WP_253804199.1">
    <property type="nucleotide sequence ID" value="NZ_BAAAUB010000029.1"/>
</dbReference>
<reference evidence="2 3" key="1">
    <citation type="submission" date="2022-06" db="EMBL/GenBank/DDBJ databases">
        <title>Sequencing the genomes of 1000 actinobacteria strains.</title>
        <authorList>
            <person name="Klenk H.-P."/>
        </authorList>
    </citation>
    <scope>NUCLEOTIDE SEQUENCE [LARGE SCALE GENOMIC DNA]</scope>
    <source>
        <strain evidence="2 3">DSM 41656</strain>
    </source>
</reference>
<comment type="caution">
    <text evidence="2">The sequence shown here is derived from an EMBL/GenBank/DDBJ whole genome shotgun (WGS) entry which is preliminary data.</text>
</comment>
<evidence type="ECO:0000313" key="2">
    <source>
        <dbReference type="EMBL" id="MCP2313906.1"/>
    </source>
</evidence>
<dbReference type="SUPFAM" id="SSF55811">
    <property type="entry name" value="Nudix"/>
    <property type="match status" value="1"/>
</dbReference>
<accession>A0ABT1JA35</accession>
<dbReference type="CDD" id="cd02883">
    <property type="entry name" value="NUDIX_Hydrolase"/>
    <property type="match status" value="1"/>
</dbReference>
<gene>
    <name evidence="2" type="ORF">FHR36_007105</name>
</gene>
<organism evidence="2 3">
    <name type="scientific">Kitasatospora paracochleata</name>
    <dbReference type="NCBI Taxonomy" id="58354"/>
    <lineage>
        <taxon>Bacteria</taxon>
        <taxon>Bacillati</taxon>
        <taxon>Actinomycetota</taxon>
        <taxon>Actinomycetes</taxon>
        <taxon>Kitasatosporales</taxon>
        <taxon>Streptomycetaceae</taxon>
        <taxon>Kitasatospora</taxon>
    </lineage>
</organism>
<sequence length="252" mass="27155">MQYTPSESEEIALTWQSALAANPNLFDGPIVAARSLSWDGATCRVDWSAGTYSQYLWRRASGPAVGRRFARALFASVLPVTTDGRVVLGRMGAATSTPGRVQLPGGNVDVPPSGALLTEAAVRAEAVRELAEETGLALRPDEVTLWAVKTGGDHGDIGIIFGAPPRDATELRAIFTRHHRQLTLAGGHPEFVSLLAASHHPPQNDDPPSNNLRPYVDYVPELLRAALGNGALTVQEWPATANEHKEEYHVRD</sequence>
<protein>
    <submittedName>
        <fullName evidence="2">8-oxo-dGTP pyrophosphatase MutT (NUDIX family)</fullName>
    </submittedName>
</protein>
<dbReference type="Proteomes" id="UP001206483">
    <property type="component" value="Unassembled WGS sequence"/>
</dbReference>
<feature type="domain" description="Nudix hydrolase" evidence="1">
    <location>
        <begin position="56"/>
        <end position="240"/>
    </location>
</feature>